<name>A0A0A2XWM6_9PAST</name>
<dbReference type="Pfam" id="PF04965">
    <property type="entry name" value="GPW_gp25"/>
    <property type="match status" value="1"/>
</dbReference>
<evidence type="ECO:0000313" key="3">
    <source>
        <dbReference type="Proteomes" id="UP000030539"/>
    </source>
</evidence>
<dbReference type="SUPFAM" id="SSF160719">
    <property type="entry name" value="gpW/gp25-like"/>
    <property type="match status" value="1"/>
</dbReference>
<dbReference type="Proteomes" id="UP000030539">
    <property type="component" value="Unassembled WGS sequence"/>
</dbReference>
<dbReference type="eggNOG" id="COG3628">
    <property type="taxonomic scope" value="Bacteria"/>
</dbReference>
<organism evidence="2 3">
    <name type="scientific">Gallibacterium genomosp. 1</name>
    <dbReference type="NCBI Taxonomy" id="155515"/>
    <lineage>
        <taxon>Bacteria</taxon>
        <taxon>Pseudomonadati</taxon>
        <taxon>Pseudomonadota</taxon>
        <taxon>Gammaproteobacteria</taxon>
        <taxon>Pasteurellales</taxon>
        <taxon>Pasteurellaceae</taxon>
        <taxon>Gallibacterium</taxon>
    </lineage>
</organism>
<accession>A0A0A2XWM6</accession>
<dbReference type="Gene3D" id="3.10.450.40">
    <property type="match status" value="1"/>
</dbReference>
<dbReference type="STRING" id="155515.JP36_08790"/>
<reference evidence="2 3" key="1">
    <citation type="submission" date="2014-08" db="EMBL/GenBank/DDBJ databases">
        <title>Chaperone-usher fimbriae in a diverse selection of Gallibacterium genomes.</title>
        <authorList>
            <person name="Kudirkiene E."/>
            <person name="Bager R.J."/>
            <person name="Johnson T.J."/>
            <person name="Bojesen A.M."/>
        </authorList>
    </citation>
    <scope>NUCLEOTIDE SEQUENCE [LARGE SCALE GENOMIC DNA]</scope>
    <source>
        <strain evidence="2 3">CCM5974</strain>
    </source>
</reference>
<evidence type="ECO:0000259" key="1">
    <source>
        <dbReference type="Pfam" id="PF04965"/>
    </source>
</evidence>
<evidence type="ECO:0000313" key="2">
    <source>
        <dbReference type="EMBL" id="KGQ36811.1"/>
    </source>
</evidence>
<proteinExistence type="predicted"/>
<dbReference type="EMBL" id="JPXX01000023">
    <property type="protein sequence ID" value="KGQ36811.1"/>
    <property type="molecule type" value="Genomic_DNA"/>
</dbReference>
<dbReference type="InterPro" id="IPR007048">
    <property type="entry name" value="IraD/Gp25-like"/>
</dbReference>
<dbReference type="AlphaFoldDB" id="A0A0A2XWM6"/>
<gene>
    <name evidence="2" type="ORF">JP36_08790</name>
</gene>
<feature type="domain" description="IraD/Gp25-like" evidence="1">
    <location>
        <begin position="11"/>
        <end position="96"/>
    </location>
</feature>
<protein>
    <recommendedName>
        <fullName evidence="1">IraD/Gp25-like domain-containing protein</fullName>
    </recommendedName>
</protein>
<sequence>MDKQTGRYPNSETEHIKQSIQDILLTPIGSRLQRRDYGSHLFELIDRPISRALMLQLAAASVMAIKKWEPRIDIVRFAVAINPDTAQITADIEGVRKSDKKQLNFNDVTLGR</sequence>
<comment type="caution">
    <text evidence="2">The sequence shown here is derived from an EMBL/GenBank/DDBJ whole genome shotgun (WGS) entry which is preliminary data.</text>
</comment>
<dbReference type="RefSeq" id="WP_039173896.1">
    <property type="nucleotide sequence ID" value="NZ_JPXX01000023.1"/>
</dbReference>